<dbReference type="KEGG" id="eio:H9L01_00860"/>
<dbReference type="InterPro" id="IPR019614">
    <property type="entry name" value="SAM-dep_methyl-trfase"/>
</dbReference>
<dbReference type="AlphaFoldDB" id="A0A7G9RZC8"/>
<proteinExistence type="predicted"/>
<dbReference type="InterPro" id="IPR029063">
    <property type="entry name" value="SAM-dependent_MTases_sf"/>
</dbReference>
<gene>
    <name evidence="5" type="ORF">H9L01_00860</name>
</gene>
<dbReference type="GO" id="GO:0032259">
    <property type="term" value="P:methylation"/>
    <property type="evidence" value="ECO:0007669"/>
    <property type="project" value="UniProtKB-KW"/>
</dbReference>
<accession>A0A7G9RZC8</accession>
<dbReference type="GO" id="GO:0008168">
    <property type="term" value="F:methyltransferase activity"/>
    <property type="evidence" value="ECO:0007669"/>
    <property type="project" value="UniProtKB-KW"/>
</dbReference>
<dbReference type="SUPFAM" id="SSF53335">
    <property type="entry name" value="S-adenosyl-L-methionine-dependent methyltransferases"/>
    <property type="match status" value="1"/>
</dbReference>
<evidence type="ECO:0000259" key="4">
    <source>
        <dbReference type="Pfam" id="PF10672"/>
    </source>
</evidence>
<dbReference type="RefSeq" id="WP_187534073.1">
    <property type="nucleotide sequence ID" value="NZ_CBCSHU010000017.1"/>
</dbReference>
<keyword evidence="2 5" id="KW-0808">Transferase</keyword>
<organism evidence="5 6">
    <name type="scientific">Erysipelothrix inopinata</name>
    <dbReference type="NCBI Taxonomy" id="225084"/>
    <lineage>
        <taxon>Bacteria</taxon>
        <taxon>Bacillati</taxon>
        <taxon>Bacillota</taxon>
        <taxon>Erysipelotrichia</taxon>
        <taxon>Erysipelotrichales</taxon>
        <taxon>Erysipelotrichaceae</taxon>
        <taxon>Erysipelothrix</taxon>
    </lineage>
</organism>
<name>A0A7G9RZC8_9FIRM</name>
<dbReference type="PANTHER" id="PTHR43042:SF2">
    <property type="entry name" value="SAM-DEPENDENT METHYLTRANSFERASE"/>
    <property type="match status" value="1"/>
</dbReference>
<dbReference type="Proteomes" id="UP000515928">
    <property type="component" value="Chromosome"/>
</dbReference>
<keyword evidence="1 5" id="KW-0489">Methyltransferase</keyword>
<dbReference type="Pfam" id="PF10672">
    <property type="entry name" value="Methyltrans_SAM"/>
    <property type="match status" value="1"/>
</dbReference>
<evidence type="ECO:0000313" key="6">
    <source>
        <dbReference type="Proteomes" id="UP000515928"/>
    </source>
</evidence>
<keyword evidence="3" id="KW-0949">S-adenosyl-L-methionine</keyword>
<evidence type="ECO:0000256" key="1">
    <source>
        <dbReference type="ARBA" id="ARBA00022603"/>
    </source>
</evidence>
<dbReference type="EMBL" id="CP060715">
    <property type="protein sequence ID" value="QNN60953.1"/>
    <property type="molecule type" value="Genomic_DNA"/>
</dbReference>
<evidence type="ECO:0000256" key="3">
    <source>
        <dbReference type="ARBA" id="ARBA00022691"/>
    </source>
</evidence>
<dbReference type="Gene3D" id="3.40.50.150">
    <property type="entry name" value="Vaccinia Virus protein VP39"/>
    <property type="match status" value="1"/>
</dbReference>
<dbReference type="InterPro" id="IPR013780">
    <property type="entry name" value="Glyco_hydro_b"/>
</dbReference>
<reference evidence="5 6" key="1">
    <citation type="submission" date="2020-08" db="EMBL/GenBank/DDBJ databases">
        <title>Genome sequence of Erysipelothrix inopinata DSM 15511T.</title>
        <authorList>
            <person name="Hyun D.-W."/>
            <person name="Bae J.-W."/>
        </authorList>
    </citation>
    <scope>NUCLEOTIDE SEQUENCE [LARGE SCALE GENOMIC DNA]</scope>
    <source>
        <strain evidence="5 6">DSM 15511</strain>
    </source>
</reference>
<protein>
    <submittedName>
        <fullName evidence="5">Class I SAM-dependent methyltransferase</fullName>
    </submittedName>
</protein>
<evidence type="ECO:0000313" key="5">
    <source>
        <dbReference type="EMBL" id="QNN60953.1"/>
    </source>
</evidence>
<feature type="domain" description="S-adenosylmethionine-dependent methyltransferase" evidence="4">
    <location>
        <begin position="58"/>
        <end position="192"/>
    </location>
</feature>
<evidence type="ECO:0000256" key="2">
    <source>
        <dbReference type="ARBA" id="ARBA00022679"/>
    </source>
</evidence>
<keyword evidence="6" id="KW-1185">Reference proteome</keyword>
<dbReference type="PANTHER" id="PTHR43042">
    <property type="entry name" value="SAM-DEPENDENT METHYLTRANSFERASE"/>
    <property type="match status" value="1"/>
</dbReference>
<dbReference type="CDD" id="cd02440">
    <property type="entry name" value="AdoMet_MTases"/>
    <property type="match status" value="1"/>
</dbReference>
<sequence length="286" mass="32972">MRISKDWIDYQIISASDEYKIEKVGPYVLKRPDPLAQFLPAQTPSIDASYTEQWHLNSGVPEAWTLKYKHLNFIIKPTKFKHIGIFPEQAVNWDWMHEVIDSADRPLRILNLFGYTGGATLACVHENVEEIVHVDALKSAIVWTQDNIKLNHFEDAHIRTIVDDVMKFIQREKRRGRTYHGIIMDPPSFGRGPKGERWKIETQLQPLLQACLDILDDDALFMVINTYTTNLSSKDVTQILSSELKQSNHKGYIHSDTIGLPVQNSNDVLSGGITTRWCYREDLLRR</sequence>
<dbReference type="Gene3D" id="2.60.40.1180">
    <property type="entry name" value="Golgi alpha-mannosidase II"/>
    <property type="match status" value="1"/>
</dbReference>